<reference evidence="2" key="1">
    <citation type="journal article" date="2021" name="BMC Genomics">
        <title>Chromosome-level genome assembly and manually-curated proteome of model necrotroph Parastagonospora nodorum Sn15 reveals a genome-wide trove of candidate effector homologs, and redundancy of virulence-related functions within an accessory chromosome.</title>
        <authorList>
            <person name="Bertazzoni S."/>
            <person name="Jones D.A.B."/>
            <person name="Phan H.T."/>
            <person name="Tan K.-C."/>
            <person name="Hane J.K."/>
        </authorList>
    </citation>
    <scope>NUCLEOTIDE SEQUENCE [LARGE SCALE GENOMIC DNA]</scope>
    <source>
        <strain evidence="2">SN15 / ATCC MYA-4574 / FGSC 10173)</strain>
    </source>
</reference>
<dbReference type="AlphaFoldDB" id="A0A7U2F6T5"/>
<keyword evidence="2" id="KW-1185">Reference proteome</keyword>
<dbReference type="EMBL" id="CP069032">
    <property type="protein sequence ID" value="QRC99775.1"/>
    <property type="molecule type" value="Genomic_DNA"/>
</dbReference>
<evidence type="ECO:0000313" key="1">
    <source>
        <dbReference type="EMBL" id="QRC99775.1"/>
    </source>
</evidence>
<proteinExistence type="predicted"/>
<dbReference type="Proteomes" id="UP000663193">
    <property type="component" value="Chromosome 10"/>
</dbReference>
<dbReference type="VEuPathDB" id="FungiDB:JI435_067140"/>
<organism evidence="1 2">
    <name type="scientific">Phaeosphaeria nodorum (strain SN15 / ATCC MYA-4574 / FGSC 10173)</name>
    <name type="common">Glume blotch fungus</name>
    <name type="synonym">Parastagonospora nodorum</name>
    <dbReference type="NCBI Taxonomy" id="321614"/>
    <lineage>
        <taxon>Eukaryota</taxon>
        <taxon>Fungi</taxon>
        <taxon>Dikarya</taxon>
        <taxon>Ascomycota</taxon>
        <taxon>Pezizomycotina</taxon>
        <taxon>Dothideomycetes</taxon>
        <taxon>Pleosporomycetidae</taxon>
        <taxon>Pleosporales</taxon>
        <taxon>Pleosporineae</taxon>
        <taxon>Phaeosphaeriaceae</taxon>
        <taxon>Parastagonospora</taxon>
    </lineage>
</organism>
<evidence type="ECO:0000313" key="2">
    <source>
        <dbReference type="Proteomes" id="UP000663193"/>
    </source>
</evidence>
<gene>
    <name evidence="1" type="ORF">JI435_067140</name>
</gene>
<sequence>MFIRLYQHCVNKRFAALRDIHLLWRLNKTPFDIAFDVTKVRDLFSSIHIQFNVTVFCRDTLRPAPNVLHRYKQVFTAYVKYEKKNYGRNARNLPAHSLQASTQFRLPHEHEELLGTPEW</sequence>
<accession>A0A7U2F6T5</accession>
<name>A0A7U2F6T5_PHANO</name>
<protein>
    <submittedName>
        <fullName evidence="1">Uncharacterized protein</fullName>
    </submittedName>
</protein>